<dbReference type="EMBL" id="JADBDY010000001">
    <property type="protein sequence ID" value="MBE1460714.1"/>
    <property type="molecule type" value="Genomic_DNA"/>
</dbReference>
<keyword evidence="3" id="KW-0804">Transcription</keyword>
<feature type="domain" description="HTH asnC-type" evidence="5">
    <location>
        <begin position="2"/>
        <end position="42"/>
    </location>
</feature>
<dbReference type="Pfam" id="PF13404">
    <property type="entry name" value="HTH_AsnC-type"/>
    <property type="match status" value="2"/>
</dbReference>
<keyword evidence="2 6" id="KW-0238">DNA-binding</keyword>
<feature type="domain" description="HTH asnC-type" evidence="5">
    <location>
        <begin position="174"/>
        <end position="213"/>
    </location>
</feature>
<dbReference type="Pfam" id="PF01037">
    <property type="entry name" value="AsnC_trans_reg"/>
    <property type="match status" value="2"/>
</dbReference>
<dbReference type="PANTHER" id="PTHR30154">
    <property type="entry name" value="LEUCINE-RESPONSIVE REGULATORY PROTEIN"/>
    <property type="match status" value="1"/>
</dbReference>
<dbReference type="SMART" id="SM00344">
    <property type="entry name" value="HTH_ASNC"/>
    <property type="match status" value="2"/>
</dbReference>
<dbReference type="PANTHER" id="PTHR30154:SF34">
    <property type="entry name" value="TRANSCRIPTIONAL REGULATOR AZLB"/>
    <property type="match status" value="1"/>
</dbReference>
<evidence type="ECO:0000256" key="2">
    <source>
        <dbReference type="ARBA" id="ARBA00023125"/>
    </source>
</evidence>
<dbReference type="Proteomes" id="UP000598217">
    <property type="component" value="Unassembled WGS sequence"/>
</dbReference>
<gene>
    <name evidence="6" type="ORF">H4W79_004928</name>
</gene>
<feature type="domain" description="Transcription regulator AsnC/Lrp ligand binding" evidence="4">
    <location>
        <begin position="244"/>
        <end position="296"/>
    </location>
</feature>
<comment type="caution">
    <text evidence="6">The sequence shown here is derived from an EMBL/GenBank/DDBJ whole genome shotgun (WGS) entry which is preliminary data.</text>
</comment>
<sequence length="346" mass="37774">MLDDVDQQLVHALQISPRADWSLIGDVLGIDAVTAARRWQRMSESGSAWVSVAPGTGLSGQGKGCLAFVEVDCVSGALLDVARAFTSLPYVVTVEHVTGDRDLLLTVMMEDVGTLSRWVVGYLDTMEGIRSSRTHVAGAVFTEGSRWRLRALDPKQVDRIAQDVPALEPAGEPDALDRRLMVALSVDGRASYTDLARTCGSSPDTVRRRVRRMFASRVVQARCEVSRPLSEWPVAVIVWAQLPPDGITAAAQRISSMREVRSCAGVTGRHNLMVAAWSRSVEDAQRFEAELVRTAPQLVVGDRSIALWPMKLSGHLLDQHGFRTGMVPVDPWEVDTGHGSRDATQP</sequence>
<dbReference type="PRINTS" id="PR00033">
    <property type="entry name" value="HTHASNC"/>
</dbReference>
<dbReference type="InterPro" id="IPR036390">
    <property type="entry name" value="WH_DNA-bd_sf"/>
</dbReference>
<organism evidence="6 7">
    <name type="scientific">Nocardiopsis terrae</name>
    <dbReference type="NCBI Taxonomy" id="372655"/>
    <lineage>
        <taxon>Bacteria</taxon>
        <taxon>Bacillati</taxon>
        <taxon>Actinomycetota</taxon>
        <taxon>Actinomycetes</taxon>
        <taxon>Streptosporangiales</taxon>
        <taxon>Nocardiopsidaceae</taxon>
        <taxon>Nocardiopsis</taxon>
    </lineage>
</organism>
<evidence type="ECO:0000259" key="5">
    <source>
        <dbReference type="Pfam" id="PF13404"/>
    </source>
</evidence>
<dbReference type="Gene3D" id="1.10.10.10">
    <property type="entry name" value="Winged helix-like DNA-binding domain superfamily/Winged helix DNA-binding domain"/>
    <property type="match status" value="2"/>
</dbReference>
<dbReference type="SUPFAM" id="SSF46785">
    <property type="entry name" value="Winged helix' DNA-binding domain"/>
    <property type="match status" value="1"/>
</dbReference>
<evidence type="ECO:0000313" key="7">
    <source>
        <dbReference type="Proteomes" id="UP000598217"/>
    </source>
</evidence>
<evidence type="ECO:0000256" key="1">
    <source>
        <dbReference type="ARBA" id="ARBA00023015"/>
    </source>
</evidence>
<proteinExistence type="predicted"/>
<dbReference type="InterPro" id="IPR019887">
    <property type="entry name" value="Tscrpt_reg_AsnC/Lrp_C"/>
</dbReference>
<feature type="domain" description="Transcription regulator AsnC/Lrp ligand binding" evidence="4">
    <location>
        <begin position="69"/>
        <end position="137"/>
    </location>
</feature>
<dbReference type="RefSeq" id="WP_191267852.1">
    <property type="nucleotide sequence ID" value="NZ_BMXJ01000001.1"/>
</dbReference>
<dbReference type="SUPFAM" id="SSF54909">
    <property type="entry name" value="Dimeric alpha+beta barrel"/>
    <property type="match status" value="2"/>
</dbReference>
<accession>A0ABR9HNX1</accession>
<evidence type="ECO:0000313" key="6">
    <source>
        <dbReference type="EMBL" id="MBE1460714.1"/>
    </source>
</evidence>
<dbReference type="Gene3D" id="3.30.70.920">
    <property type="match status" value="2"/>
</dbReference>
<evidence type="ECO:0000259" key="4">
    <source>
        <dbReference type="Pfam" id="PF01037"/>
    </source>
</evidence>
<name>A0ABR9HNX1_9ACTN</name>
<dbReference type="GO" id="GO:0003677">
    <property type="term" value="F:DNA binding"/>
    <property type="evidence" value="ECO:0007669"/>
    <property type="project" value="UniProtKB-KW"/>
</dbReference>
<dbReference type="InterPro" id="IPR000485">
    <property type="entry name" value="AsnC-type_HTH_dom"/>
</dbReference>
<dbReference type="InterPro" id="IPR019888">
    <property type="entry name" value="Tscrpt_reg_AsnC-like"/>
</dbReference>
<protein>
    <submittedName>
        <fullName evidence="6">DNA-binding Lrp family transcriptional regulator</fullName>
    </submittedName>
</protein>
<dbReference type="InterPro" id="IPR036388">
    <property type="entry name" value="WH-like_DNA-bd_sf"/>
</dbReference>
<evidence type="ECO:0000256" key="3">
    <source>
        <dbReference type="ARBA" id="ARBA00023163"/>
    </source>
</evidence>
<keyword evidence="7" id="KW-1185">Reference proteome</keyword>
<keyword evidence="1" id="KW-0805">Transcription regulation</keyword>
<reference evidence="6 7" key="1">
    <citation type="submission" date="2020-10" db="EMBL/GenBank/DDBJ databases">
        <title>Sequencing the genomes of 1000 actinobacteria strains.</title>
        <authorList>
            <person name="Klenk H.-P."/>
        </authorList>
    </citation>
    <scope>NUCLEOTIDE SEQUENCE [LARGE SCALE GENOMIC DNA]</scope>
    <source>
        <strain evidence="6 7">DSM 45157</strain>
    </source>
</reference>
<dbReference type="InterPro" id="IPR011008">
    <property type="entry name" value="Dimeric_a/b-barrel"/>
</dbReference>